<sequence>MAHQVNTALGVGVALLNGVLSSVHSIDFCHCTLKRQELLWTTVLTTSLTRNSRAPSDPQQPYQSLDQNITLASPNTKLPGNRQPQTSKMDPVKSATCCGCAVPVEYQITTTIRQK</sequence>
<dbReference type="Proteomes" id="UP001492380">
    <property type="component" value="Unassembled WGS sequence"/>
</dbReference>
<dbReference type="EMBL" id="JBBWRZ010000007">
    <property type="protein sequence ID" value="KAK8231866.1"/>
    <property type="molecule type" value="Genomic_DNA"/>
</dbReference>
<protein>
    <submittedName>
        <fullName evidence="3">Uncharacterized protein</fullName>
    </submittedName>
</protein>
<feature type="region of interest" description="Disordered" evidence="1">
    <location>
        <begin position="49"/>
        <end position="92"/>
    </location>
</feature>
<name>A0ABR1YJ76_9PEZI</name>
<feature type="compositionally biased region" description="Polar residues" evidence="1">
    <location>
        <begin position="50"/>
        <end position="88"/>
    </location>
</feature>
<keyword evidence="2" id="KW-0732">Signal</keyword>
<feature type="chain" id="PRO_5045633657" evidence="2">
    <location>
        <begin position="26"/>
        <end position="115"/>
    </location>
</feature>
<comment type="caution">
    <text evidence="3">The sequence shown here is derived from an EMBL/GenBank/DDBJ whole genome shotgun (WGS) entry which is preliminary data.</text>
</comment>
<evidence type="ECO:0000313" key="4">
    <source>
        <dbReference type="Proteomes" id="UP001492380"/>
    </source>
</evidence>
<evidence type="ECO:0000256" key="2">
    <source>
        <dbReference type="SAM" id="SignalP"/>
    </source>
</evidence>
<evidence type="ECO:0000256" key="1">
    <source>
        <dbReference type="SAM" id="MobiDB-lite"/>
    </source>
</evidence>
<gene>
    <name evidence="3" type="ORF">HDK90DRAFT_289244</name>
</gene>
<organism evidence="3 4">
    <name type="scientific">Phyllosticta capitalensis</name>
    <dbReference type="NCBI Taxonomy" id="121624"/>
    <lineage>
        <taxon>Eukaryota</taxon>
        <taxon>Fungi</taxon>
        <taxon>Dikarya</taxon>
        <taxon>Ascomycota</taxon>
        <taxon>Pezizomycotina</taxon>
        <taxon>Dothideomycetes</taxon>
        <taxon>Dothideomycetes incertae sedis</taxon>
        <taxon>Botryosphaeriales</taxon>
        <taxon>Phyllostictaceae</taxon>
        <taxon>Phyllosticta</taxon>
    </lineage>
</organism>
<evidence type="ECO:0000313" key="3">
    <source>
        <dbReference type="EMBL" id="KAK8231866.1"/>
    </source>
</evidence>
<keyword evidence="4" id="KW-1185">Reference proteome</keyword>
<feature type="signal peptide" evidence="2">
    <location>
        <begin position="1"/>
        <end position="25"/>
    </location>
</feature>
<proteinExistence type="predicted"/>
<reference evidence="3 4" key="1">
    <citation type="submission" date="2024-04" db="EMBL/GenBank/DDBJ databases">
        <title>Phyllosticta paracitricarpa is synonymous to the EU quarantine fungus P. citricarpa based on phylogenomic analyses.</title>
        <authorList>
            <consortium name="Lawrence Berkeley National Laboratory"/>
            <person name="Van Ingen-Buijs V.A."/>
            <person name="Van Westerhoven A.C."/>
            <person name="Haridas S."/>
            <person name="Skiadas P."/>
            <person name="Martin F."/>
            <person name="Groenewald J.Z."/>
            <person name="Crous P.W."/>
            <person name="Seidl M.F."/>
        </authorList>
    </citation>
    <scope>NUCLEOTIDE SEQUENCE [LARGE SCALE GENOMIC DNA]</scope>
    <source>
        <strain evidence="3 4">CBS 123374</strain>
    </source>
</reference>
<accession>A0ABR1YJ76</accession>